<name>A0A3N2BZ89_9MICO</name>
<keyword evidence="2" id="KW-1003">Cell membrane</keyword>
<gene>
    <name evidence="11" type="ORF">EDD42_0405</name>
</gene>
<feature type="transmembrane region" description="Helical" evidence="8">
    <location>
        <begin position="249"/>
        <end position="272"/>
    </location>
</feature>
<evidence type="ECO:0000256" key="5">
    <source>
        <dbReference type="ARBA" id="ARBA00022989"/>
    </source>
</evidence>
<sequence length="484" mass="49944">MRSLLSQLAGGVRGAAPEGVDEQAVVRLNAERPVREVLELAGRIGESMLALGAAAAEVTDAIRRVCRAFDLECQVDLTFTSILIAHDGSELSPGVTVLRVVRSPSADFDRLAKVVVVAEGITNRSEPIMTVTDVARDEEADLRDELHARLGAAHRDLDRILTARRTYRRGFVTVLLSTMAAAVAVLLGGGVVSMLLAAATTALIDSAFRALNVWKLPVFFLQLTGAAIATTVAVLISILSPYVPDDLSALPPALIVASGIVVLLAGASLVGAADDAINGFPVTASGRLVEVMLLTIGIVVGIGGVLDLARRLGISLVLFDLPVSPWPVAVQIVGAAVASAAWAMASQAALRAAFFAGVTGAIAFSVFVFVSGSGVAPAAASALAALIIGFAAEALGPRLRIPAIILTICGIVPLLPGLAIYRGMLALVNGEQGSEGVEQLLQAGLTGLALAAGVTLGEILARRTGVSGRVLLPGYIRRSKRHPR</sequence>
<dbReference type="InterPro" id="IPR050539">
    <property type="entry name" value="ThrE_Dicarb/AminoAcid_Exp"/>
</dbReference>
<evidence type="ECO:0000256" key="2">
    <source>
        <dbReference type="ARBA" id="ARBA00022475"/>
    </source>
</evidence>
<dbReference type="Pfam" id="PF12821">
    <property type="entry name" value="ThrE_2"/>
    <property type="match status" value="1"/>
</dbReference>
<dbReference type="Proteomes" id="UP000266915">
    <property type="component" value="Unassembled WGS sequence"/>
</dbReference>
<protein>
    <submittedName>
        <fullName evidence="11">Uncharacterized membrane protein YjjP (DUF1212 family)</fullName>
    </submittedName>
</protein>
<evidence type="ECO:0000256" key="7">
    <source>
        <dbReference type="ARBA" id="ARBA00034125"/>
    </source>
</evidence>
<feature type="transmembrane region" description="Helical" evidence="8">
    <location>
        <begin position="326"/>
        <end position="345"/>
    </location>
</feature>
<feature type="transmembrane region" description="Helical" evidence="8">
    <location>
        <begin position="216"/>
        <end position="243"/>
    </location>
</feature>
<comment type="subcellular location">
    <subcellularLocation>
        <location evidence="1">Cell membrane</location>
        <topology evidence="1">Multi-pass membrane protein</topology>
    </subcellularLocation>
</comment>
<keyword evidence="5 8" id="KW-1133">Transmembrane helix</keyword>
<evidence type="ECO:0000256" key="1">
    <source>
        <dbReference type="ARBA" id="ARBA00004651"/>
    </source>
</evidence>
<dbReference type="PANTHER" id="PTHR34390">
    <property type="entry name" value="UPF0442 PROTEIN YJJB-RELATED"/>
    <property type="match status" value="1"/>
</dbReference>
<dbReference type="GO" id="GO:0015744">
    <property type="term" value="P:succinate transport"/>
    <property type="evidence" value="ECO:0007669"/>
    <property type="project" value="TreeGrafter"/>
</dbReference>
<dbReference type="AlphaFoldDB" id="A0A3N2BZ89"/>
<proteinExistence type="inferred from homology"/>
<feature type="transmembrane region" description="Helical" evidence="8">
    <location>
        <begin position="352"/>
        <end position="370"/>
    </location>
</feature>
<keyword evidence="4 8" id="KW-0812">Transmembrane</keyword>
<reference evidence="11 12" key="1">
    <citation type="submission" date="2018-11" db="EMBL/GenBank/DDBJ databases">
        <title>Sequencing the genomes of 1000 actinobacteria strains.</title>
        <authorList>
            <person name="Klenk H.-P."/>
        </authorList>
    </citation>
    <scope>NUCLEOTIDE SEQUENCE [LARGE SCALE GENOMIC DNA]</scope>
    <source>
        <strain evidence="11 12">DSM 14012</strain>
    </source>
</reference>
<evidence type="ECO:0000256" key="6">
    <source>
        <dbReference type="ARBA" id="ARBA00023136"/>
    </source>
</evidence>
<dbReference type="InterPro" id="IPR010619">
    <property type="entry name" value="ThrE-like_N"/>
</dbReference>
<comment type="similarity">
    <text evidence="7">Belongs to the ThrE exporter (TC 2.A.79) family.</text>
</comment>
<dbReference type="EMBL" id="RKHL01000001">
    <property type="protein sequence ID" value="ROR80364.1"/>
    <property type="molecule type" value="Genomic_DNA"/>
</dbReference>
<dbReference type="GO" id="GO:0022857">
    <property type="term" value="F:transmembrane transporter activity"/>
    <property type="evidence" value="ECO:0007669"/>
    <property type="project" value="InterPro"/>
</dbReference>
<evidence type="ECO:0000256" key="4">
    <source>
        <dbReference type="ARBA" id="ARBA00022692"/>
    </source>
</evidence>
<feature type="transmembrane region" description="Helical" evidence="8">
    <location>
        <begin position="441"/>
        <end position="461"/>
    </location>
</feature>
<evidence type="ECO:0000313" key="11">
    <source>
        <dbReference type="EMBL" id="ROR80364.1"/>
    </source>
</evidence>
<feature type="transmembrane region" description="Helical" evidence="8">
    <location>
        <begin position="284"/>
        <end position="306"/>
    </location>
</feature>
<feature type="domain" description="Threonine/Serine exporter ThrE" evidence="10">
    <location>
        <begin position="331"/>
        <end position="458"/>
    </location>
</feature>
<feature type="transmembrane region" description="Helical" evidence="8">
    <location>
        <begin position="403"/>
        <end position="421"/>
    </location>
</feature>
<dbReference type="InterPro" id="IPR024528">
    <property type="entry name" value="ThrE_2"/>
</dbReference>
<feature type="transmembrane region" description="Helical" evidence="8">
    <location>
        <begin position="376"/>
        <end position="396"/>
    </location>
</feature>
<evidence type="ECO:0000313" key="12">
    <source>
        <dbReference type="Proteomes" id="UP000266915"/>
    </source>
</evidence>
<dbReference type="GO" id="GO:0005886">
    <property type="term" value="C:plasma membrane"/>
    <property type="evidence" value="ECO:0007669"/>
    <property type="project" value="UniProtKB-SubCell"/>
</dbReference>
<feature type="transmembrane region" description="Helical" evidence="8">
    <location>
        <begin position="171"/>
        <end position="204"/>
    </location>
</feature>
<evidence type="ECO:0000259" key="9">
    <source>
        <dbReference type="Pfam" id="PF06738"/>
    </source>
</evidence>
<feature type="domain" description="Threonine/serine exporter-like N-terminal" evidence="9">
    <location>
        <begin position="150"/>
        <end position="308"/>
    </location>
</feature>
<dbReference type="RefSeq" id="WP_085512105.1">
    <property type="nucleotide sequence ID" value="NZ_FXAP01000003.1"/>
</dbReference>
<dbReference type="Pfam" id="PF06738">
    <property type="entry name" value="ThrE"/>
    <property type="match status" value="2"/>
</dbReference>
<evidence type="ECO:0000256" key="8">
    <source>
        <dbReference type="SAM" id="Phobius"/>
    </source>
</evidence>
<evidence type="ECO:0000259" key="10">
    <source>
        <dbReference type="Pfam" id="PF12821"/>
    </source>
</evidence>
<feature type="domain" description="Threonine/serine exporter-like N-terminal" evidence="9">
    <location>
        <begin position="40"/>
        <end position="124"/>
    </location>
</feature>
<keyword evidence="6 8" id="KW-0472">Membrane</keyword>
<keyword evidence="12" id="KW-1185">Reference proteome</keyword>
<organism evidence="11 12">
    <name type="scientific">Plantibacter flavus</name>
    <dbReference type="NCBI Taxonomy" id="150123"/>
    <lineage>
        <taxon>Bacteria</taxon>
        <taxon>Bacillati</taxon>
        <taxon>Actinomycetota</taxon>
        <taxon>Actinomycetes</taxon>
        <taxon>Micrococcales</taxon>
        <taxon>Microbacteriaceae</taxon>
        <taxon>Plantibacter</taxon>
    </lineage>
</organism>
<keyword evidence="3" id="KW-0997">Cell inner membrane</keyword>
<accession>A0A3N2BZ89</accession>
<evidence type="ECO:0000256" key="3">
    <source>
        <dbReference type="ARBA" id="ARBA00022519"/>
    </source>
</evidence>
<dbReference type="PANTHER" id="PTHR34390:SF1">
    <property type="entry name" value="SUCCINATE TRANSPORTER SUBUNIT YJJB-RELATED"/>
    <property type="match status" value="1"/>
</dbReference>
<comment type="caution">
    <text evidence="11">The sequence shown here is derived from an EMBL/GenBank/DDBJ whole genome shotgun (WGS) entry which is preliminary data.</text>
</comment>